<evidence type="ECO:0000256" key="4">
    <source>
        <dbReference type="ARBA" id="ARBA00022475"/>
    </source>
</evidence>
<feature type="transmembrane region" description="Helical" evidence="23">
    <location>
        <begin position="320"/>
        <end position="346"/>
    </location>
</feature>
<dbReference type="Pfam" id="PF00690">
    <property type="entry name" value="Cation_ATPase_N"/>
    <property type="match status" value="1"/>
</dbReference>
<dbReference type="GO" id="GO:0046872">
    <property type="term" value="F:metal ion binding"/>
    <property type="evidence" value="ECO:0007669"/>
    <property type="project" value="UniProtKB-KW"/>
</dbReference>
<evidence type="ECO:0000256" key="17">
    <source>
        <dbReference type="ARBA" id="ARBA00023201"/>
    </source>
</evidence>
<evidence type="ECO:0000256" key="21">
    <source>
        <dbReference type="ARBA" id="ARBA00049499"/>
    </source>
</evidence>
<dbReference type="PRINTS" id="PR00119">
    <property type="entry name" value="CATATPASE"/>
</dbReference>
<dbReference type="InterPro" id="IPR018303">
    <property type="entry name" value="ATPase_P-typ_P_site"/>
</dbReference>
<comment type="catalytic activity">
    <reaction evidence="20">
        <text>K(+)(in) + ATP + H2O = K(+)(out) + ADP + phosphate + H(+)</text>
        <dbReference type="Rhea" id="RHEA:75815"/>
        <dbReference type="ChEBI" id="CHEBI:15377"/>
        <dbReference type="ChEBI" id="CHEBI:15378"/>
        <dbReference type="ChEBI" id="CHEBI:29103"/>
        <dbReference type="ChEBI" id="CHEBI:30616"/>
        <dbReference type="ChEBI" id="CHEBI:43474"/>
        <dbReference type="ChEBI" id="CHEBI:456216"/>
    </reaction>
</comment>
<dbReference type="SMART" id="SM00831">
    <property type="entry name" value="Cation_ATPase_N"/>
    <property type="match status" value="1"/>
</dbReference>
<keyword evidence="12" id="KW-1278">Translocase</keyword>
<dbReference type="NCBIfam" id="TIGR01523">
    <property type="entry name" value="ATPase-IID_K-Na"/>
    <property type="match status" value="1"/>
</dbReference>
<dbReference type="InterPro" id="IPR059000">
    <property type="entry name" value="ATPase_P-type_domA"/>
</dbReference>
<dbReference type="EMBL" id="KE721518">
    <property type="protein sequence ID" value="ERF68450.1"/>
    <property type="molecule type" value="Genomic_DNA"/>
</dbReference>
<evidence type="ECO:0000256" key="22">
    <source>
        <dbReference type="SAM" id="MobiDB-lite"/>
    </source>
</evidence>
<keyword evidence="5" id="KW-0633">Potassium transport</keyword>
<keyword evidence="11" id="KW-0630">Potassium</keyword>
<keyword evidence="8" id="KW-0547">Nucleotide-binding</keyword>
<keyword evidence="14" id="KW-0915">Sodium</keyword>
<dbReference type="SFLD" id="SFLDG00002">
    <property type="entry name" value="C1.7:_P-type_atpase_like"/>
    <property type="match status" value="1"/>
</dbReference>
<keyword evidence="10" id="KW-0460">Magnesium</keyword>
<keyword evidence="6 23" id="KW-0812">Transmembrane</keyword>
<dbReference type="InterPro" id="IPR001757">
    <property type="entry name" value="P_typ_ATPase"/>
</dbReference>
<feature type="transmembrane region" description="Helical" evidence="23">
    <location>
        <begin position="1028"/>
        <end position="1048"/>
    </location>
</feature>
<evidence type="ECO:0000256" key="23">
    <source>
        <dbReference type="SAM" id="Phobius"/>
    </source>
</evidence>
<name>U1HEG2_ENDPU</name>
<comment type="cofactor">
    <cofactor evidence="1">
        <name>Mg(2+)</name>
        <dbReference type="ChEBI" id="CHEBI:18420"/>
    </cofactor>
</comment>
<dbReference type="PROSITE" id="PS00154">
    <property type="entry name" value="ATPASE_E1_E2"/>
    <property type="match status" value="1"/>
</dbReference>
<dbReference type="GO" id="GO:0016887">
    <property type="term" value="F:ATP hydrolysis activity"/>
    <property type="evidence" value="ECO:0007669"/>
    <property type="project" value="InterPro"/>
</dbReference>
<keyword evidence="7" id="KW-0479">Metal-binding</keyword>
<dbReference type="Pfam" id="PF00122">
    <property type="entry name" value="E1-E2_ATPase"/>
    <property type="match status" value="1"/>
</dbReference>
<dbReference type="InterPro" id="IPR008250">
    <property type="entry name" value="ATPase_P-typ_transduc_dom_A_sf"/>
</dbReference>
<dbReference type="FunFam" id="3.40.50.1000:FF:000047">
    <property type="entry name" value="Sodium P-type ATPase"/>
    <property type="match status" value="1"/>
</dbReference>
<feature type="region of interest" description="Disordered" evidence="22">
    <location>
        <begin position="1089"/>
        <end position="1129"/>
    </location>
</feature>
<dbReference type="Gene3D" id="1.20.1110.10">
    <property type="entry name" value="Calcium-transporting ATPase, transmembrane domain"/>
    <property type="match status" value="2"/>
</dbReference>
<dbReference type="HOGENOM" id="CLU_002360_3_0_1"/>
<feature type="transmembrane region" description="Helical" evidence="23">
    <location>
        <begin position="996"/>
        <end position="1016"/>
    </location>
</feature>
<dbReference type="InterPro" id="IPR023298">
    <property type="entry name" value="ATPase_P-typ_TM_dom_sf"/>
</dbReference>
<dbReference type="SUPFAM" id="SSF56784">
    <property type="entry name" value="HAD-like"/>
    <property type="match status" value="1"/>
</dbReference>
<feature type="domain" description="Cation-transporting P-type ATPase N-terminal" evidence="24">
    <location>
        <begin position="15"/>
        <end position="89"/>
    </location>
</feature>
<evidence type="ECO:0000313" key="25">
    <source>
        <dbReference type="EMBL" id="ERF68450.1"/>
    </source>
</evidence>
<dbReference type="FunFam" id="2.70.150.10:FF:000016">
    <property type="entry name" value="Calcium-transporting P-type ATPase putative"/>
    <property type="match status" value="1"/>
</dbReference>
<evidence type="ECO:0000259" key="24">
    <source>
        <dbReference type="SMART" id="SM00831"/>
    </source>
</evidence>
<dbReference type="FunFam" id="1.20.1110.10:FF:000020">
    <property type="entry name" value="Sodium ion P-type ATPase"/>
    <property type="match status" value="1"/>
</dbReference>
<reference evidence="26" key="1">
    <citation type="journal article" date="2014" name="BMC Genomics">
        <title>Genome characteristics reveal the impact of lichenization on lichen-forming fungus Endocarpon pusillum Hedwig (Verrucariales, Ascomycota).</title>
        <authorList>
            <person name="Wang Y.-Y."/>
            <person name="Liu B."/>
            <person name="Zhang X.-Y."/>
            <person name="Zhou Q.-M."/>
            <person name="Zhang T."/>
            <person name="Li H."/>
            <person name="Yu Y.-F."/>
            <person name="Zhang X.-L."/>
            <person name="Hao X.-Y."/>
            <person name="Wang M."/>
            <person name="Wang L."/>
            <person name="Wei J.-C."/>
        </authorList>
    </citation>
    <scope>NUCLEOTIDE SEQUENCE [LARGE SCALE GENOMIC DNA]</scope>
    <source>
        <strain evidence="26">Z07020 / HMAS-L-300199</strain>
    </source>
</reference>
<dbReference type="FunFam" id="1.20.1110.10:FF:000015">
    <property type="entry name" value="Sodium ion P-type ATPase"/>
    <property type="match status" value="1"/>
</dbReference>
<evidence type="ECO:0000256" key="20">
    <source>
        <dbReference type="ARBA" id="ARBA00048599"/>
    </source>
</evidence>
<keyword evidence="3" id="KW-0813">Transport</keyword>
<dbReference type="GO" id="GO:0008554">
    <property type="term" value="F:P-type sodium transporter activity"/>
    <property type="evidence" value="ECO:0007669"/>
    <property type="project" value="UniProtKB-EC"/>
</dbReference>
<evidence type="ECO:0000256" key="18">
    <source>
        <dbReference type="ARBA" id="ARBA00035017"/>
    </source>
</evidence>
<dbReference type="InterPro" id="IPR023214">
    <property type="entry name" value="HAD_sf"/>
</dbReference>
<dbReference type="InterPro" id="IPR004014">
    <property type="entry name" value="ATPase_P-typ_cation-transptr_N"/>
</dbReference>
<evidence type="ECO:0000256" key="10">
    <source>
        <dbReference type="ARBA" id="ARBA00022842"/>
    </source>
</evidence>
<feature type="compositionally biased region" description="Polar residues" evidence="22">
    <location>
        <begin position="1107"/>
        <end position="1118"/>
    </location>
</feature>
<dbReference type="OrthoDB" id="3352408at2759"/>
<dbReference type="InterPro" id="IPR023299">
    <property type="entry name" value="ATPase_P-typ_cyto_dom_N"/>
</dbReference>
<dbReference type="NCBIfam" id="TIGR01494">
    <property type="entry name" value="ATPase_P-type"/>
    <property type="match status" value="3"/>
</dbReference>
<feature type="transmembrane region" description="Helical" evidence="23">
    <location>
        <begin position="853"/>
        <end position="872"/>
    </location>
</feature>
<evidence type="ECO:0000256" key="1">
    <source>
        <dbReference type="ARBA" id="ARBA00001946"/>
    </source>
</evidence>
<evidence type="ECO:0000256" key="12">
    <source>
        <dbReference type="ARBA" id="ARBA00022967"/>
    </source>
</evidence>
<evidence type="ECO:0000256" key="8">
    <source>
        <dbReference type="ARBA" id="ARBA00022741"/>
    </source>
</evidence>
<feature type="compositionally biased region" description="Basic and acidic residues" evidence="22">
    <location>
        <begin position="452"/>
        <end position="475"/>
    </location>
</feature>
<evidence type="ECO:0000256" key="5">
    <source>
        <dbReference type="ARBA" id="ARBA00022538"/>
    </source>
</evidence>
<dbReference type="GO" id="GO:0005886">
    <property type="term" value="C:plasma membrane"/>
    <property type="evidence" value="ECO:0007669"/>
    <property type="project" value="UniProtKB-SubCell"/>
</dbReference>
<dbReference type="SUPFAM" id="SSF81665">
    <property type="entry name" value="Calcium ATPase, transmembrane domain M"/>
    <property type="match status" value="1"/>
</dbReference>
<feature type="transmembrane region" description="Helical" evidence="23">
    <location>
        <begin position="943"/>
        <end position="964"/>
    </location>
</feature>
<dbReference type="InterPro" id="IPR006068">
    <property type="entry name" value="ATPase_P-typ_cation-transptr_C"/>
</dbReference>
<evidence type="ECO:0000256" key="16">
    <source>
        <dbReference type="ARBA" id="ARBA00023136"/>
    </source>
</evidence>
<evidence type="ECO:0000256" key="2">
    <source>
        <dbReference type="ARBA" id="ARBA00004651"/>
    </source>
</evidence>
<dbReference type="SUPFAM" id="SSF81653">
    <property type="entry name" value="Calcium ATPase, transduction domain A"/>
    <property type="match status" value="1"/>
</dbReference>
<dbReference type="Proteomes" id="UP000019373">
    <property type="component" value="Unassembled WGS sequence"/>
</dbReference>
<evidence type="ECO:0000313" key="26">
    <source>
        <dbReference type="Proteomes" id="UP000019373"/>
    </source>
</evidence>
<dbReference type="GO" id="GO:0006813">
    <property type="term" value="P:potassium ion transport"/>
    <property type="evidence" value="ECO:0007669"/>
    <property type="project" value="UniProtKB-KW"/>
</dbReference>
<dbReference type="SFLD" id="SFLDS00003">
    <property type="entry name" value="Haloacid_Dehalogenase"/>
    <property type="match status" value="1"/>
</dbReference>
<gene>
    <name evidence="25" type="ORF">EPUS_03768</name>
</gene>
<feature type="transmembrane region" description="Helical" evidence="23">
    <location>
        <begin position="93"/>
        <end position="112"/>
    </location>
</feature>
<keyword evidence="13 23" id="KW-1133">Transmembrane helix</keyword>
<evidence type="ECO:0000256" key="11">
    <source>
        <dbReference type="ARBA" id="ARBA00022958"/>
    </source>
</evidence>
<dbReference type="GeneID" id="19238806"/>
<dbReference type="InterPro" id="IPR036412">
    <property type="entry name" value="HAD-like_sf"/>
</dbReference>
<feature type="compositionally biased region" description="Basic residues" evidence="22">
    <location>
        <begin position="244"/>
        <end position="258"/>
    </location>
</feature>
<dbReference type="OMA" id="ISWEWAL"/>
<feature type="transmembrane region" description="Helical" evidence="23">
    <location>
        <begin position="293"/>
        <end position="314"/>
    </location>
</feature>
<feature type="region of interest" description="Disordered" evidence="22">
    <location>
        <begin position="242"/>
        <end position="261"/>
    </location>
</feature>
<dbReference type="Pfam" id="PF00689">
    <property type="entry name" value="Cation_ATPase_C"/>
    <property type="match status" value="1"/>
</dbReference>
<accession>U1HEG2</accession>
<evidence type="ECO:0000256" key="9">
    <source>
        <dbReference type="ARBA" id="ARBA00022840"/>
    </source>
</evidence>
<evidence type="ECO:0000256" key="3">
    <source>
        <dbReference type="ARBA" id="ARBA00022448"/>
    </source>
</evidence>
<evidence type="ECO:0000256" key="7">
    <source>
        <dbReference type="ARBA" id="ARBA00022723"/>
    </source>
</evidence>
<dbReference type="FunFam" id="3.40.50.1000:FF:000001">
    <property type="entry name" value="Phospholipid-transporting ATPase IC"/>
    <property type="match status" value="1"/>
</dbReference>
<feature type="transmembrane region" description="Helical" evidence="23">
    <location>
        <begin position="69"/>
        <end position="87"/>
    </location>
</feature>
<proteinExistence type="inferred from homology"/>
<feature type="transmembrane region" description="Helical" evidence="23">
    <location>
        <begin position="893"/>
        <end position="923"/>
    </location>
</feature>
<keyword evidence="9" id="KW-0067">ATP-binding</keyword>
<evidence type="ECO:0000256" key="14">
    <source>
        <dbReference type="ARBA" id="ARBA00023053"/>
    </source>
</evidence>
<keyword evidence="17" id="KW-0739">Sodium transport</keyword>
<dbReference type="SUPFAM" id="SSF81660">
    <property type="entry name" value="Metal cation-transporting ATPase, ATP-binding domain N"/>
    <property type="match status" value="1"/>
</dbReference>
<comment type="catalytic activity">
    <reaction evidence="21">
        <text>Na(+)(in) + ATP + H2O = Na(+)(out) + ADP + phosphate + H(+)</text>
        <dbReference type="Rhea" id="RHEA:14633"/>
        <dbReference type="ChEBI" id="CHEBI:15377"/>
        <dbReference type="ChEBI" id="CHEBI:15378"/>
        <dbReference type="ChEBI" id="CHEBI:29101"/>
        <dbReference type="ChEBI" id="CHEBI:30616"/>
        <dbReference type="ChEBI" id="CHEBI:43474"/>
        <dbReference type="ChEBI" id="CHEBI:456216"/>
        <dbReference type="EC" id="7.2.2.3"/>
    </reaction>
    <physiologicalReaction direction="left-to-right" evidence="21">
        <dbReference type="Rhea" id="RHEA:14634"/>
    </physiologicalReaction>
</comment>
<evidence type="ECO:0000256" key="15">
    <source>
        <dbReference type="ARBA" id="ARBA00023065"/>
    </source>
</evidence>
<evidence type="ECO:0000256" key="13">
    <source>
        <dbReference type="ARBA" id="ARBA00022989"/>
    </source>
</evidence>
<feature type="transmembrane region" description="Helical" evidence="23">
    <location>
        <begin position="820"/>
        <end position="841"/>
    </location>
</feature>
<keyword evidence="15" id="KW-0406">Ion transport</keyword>
<dbReference type="InterPro" id="IPR006414">
    <property type="entry name" value="P-type_ATPase_IID"/>
</dbReference>
<comment type="subcellular location">
    <subcellularLocation>
        <location evidence="2">Cell membrane</location>
        <topology evidence="2">Multi-pass membrane protein</topology>
    </subcellularLocation>
</comment>
<dbReference type="RefSeq" id="XP_007805942.1">
    <property type="nucleotide sequence ID" value="XM_007807751.1"/>
</dbReference>
<dbReference type="InterPro" id="IPR044492">
    <property type="entry name" value="P_typ_ATPase_HD_dom"/>
</dbReference>
<dbReference type="Gene3D" id="3.40.1110.10">
    <property type="entry name" value="Calcium-transporting ATPase, cytoplasmic domain N"/>
    <property type="match status" value="1"/>
</dbReference>
<organism evidence="25 26">
    <name type="scientific">Endocarpon pusillum (strain Z07020 / HMAS-L-300199)</name>
    <name type="common">Lichen-forming fungus</name>
    <dbReference type="NCBI Taxonomy" id="1263415"/>
    <lineage>
        <taxon>Eukaryota</taxon>
        <taxon>Fungi</taxon>
        <taxon>Dikarya</taxon>
        <taxon>Ascomycota</taxon>
        <taxon>Pezizomycotina</taxon>
        <taxon>Eurotiomycetes</taxon>
        <taxon>Chaetothyriomycetidae</taxon>
        <taxon>Verrucariales</taxon>
        <taxon>Verrucariaceae</taxon>
        <taxon>Endocarpon</taxon>
    </lineage>
</organism>
<dbReference type="GO" id="GO:0005524">
    <property type="term" value="F:ATP binding"/>
    <property type="evidence" value="ECO:0007669"/>
    <property type="project" value="UniProtKB-KW"/>
</dbReference>
<dbReference type="AlphaFoldDB" id="U1HEG2"/>
<dbReference type="EC" id="7.2.2.3" evidence="19"/>
<keyword evidence="16 23" id="KW-0472">Membrane</keyword>
<feature type="region of interest" description="Disordered" evidence="22">
    <location>
        <begin position="444"/>
        <end position="479"/>
    </location>
</feature>
<evidence type="ECO:0000256" key="6">
    <source>
        <dbReference type="ARBA" id="ARBA00022692"/>
    </source>
</evidence>
<dbReference type="Gene3D" id="2.70.150.10">
    <property type="entry name" value="Calcium-transporting ATPase, cytoplasmic transduction domain A"/>
    <property type="match status" value="1"/>
</dbReference>
<evidence type="ECO:0000256" key="19">
    <source>
        <dbReference type="ARBA" id="ARBA00035029"/>
    </source>
</evidence>
<dbReference type="Pfam" id="PF08282">
    <property type="entry name" value="Hydrolase_3"/>
    <property type="match status" value="1"/>
</dbReference>
<comment type="similarity">
    <text evidence="18">Belongs to the cation transport ATPase (P-type) (TC 3.A.3) family. Type IID subfamily.</text>
</comment>
<dbReference type="Gene3D" id="3.40.50.1000">
    <property type="entry name" value="HAD superfamily/HAD-like"/>
    <property type="match status" value="1"/>
</dbReference>
<dbReference type="eggNOG" id="KOG0202">
    <property type="taxonomic scope" value="Eukaryota"/>
</dbReference>
<keyword evidence="4" id="KW-1003">Cell membrane</keyword>
<dbReference type="SFLD" id="SFLDF00027">
    <property type="entry name" value="p-type_atpase"/>
    <property type="match status" value="1"/>
</dbReference>
<dbReference type="PANTHER" id="PTHR42861">
    <property type="entry name" value="CALCIUM-TRANSPORTING ATPASE"/>
    <property type="match status" value="1"/>
</dbReference>
<dbReference type="Pfam" id="PF13246">
    <property type="entry name" value="Cation_ATPase"/>
    <property type="match status" value="1"/>
</dbReference>
<sequence length="1129" mass="123635">MRKKGTQEVQSYPQEPFLLSVEDILSHLQVSKESGLSAAQAQQNQQKYGQNKLLGEGGAKWYSLLIKQISNAMILVLVLAMALSYGVTDYVEGGVITAVIFLNVIIGFYQEFQAEKKMDALRSLSSPSAAVIRDGNQITIPSAEVVPGDIVSIKTGDTVPADLRMFEVMNLECDEAILTGEALPVAKEVEFEARTGDKADCGLGDRLNMAYSSSTVTKGRGQGIVVYTGMSTAIGGIAASMQGKNRKPNRSLSRKKHGPMQPVKGTALRVWDSIGKFLGLTSGTPLQIKLSKLAYFLFGCALLLAIIVFGVNRFNVTNEVAIYAISTGIAIIPESLIAVLTITMVVGMTQMRKRKVVVRQLSALEALGGVTNICSDKTGTLTQGKMVTRKAWIPGVGIYSVENSNEANNPEAGTITLGPAPISRKVVEEQKRAKAEALDKKRSTAGLAFDVPEEKLEKDQHKAESSKAEENKNVEDSPAMRPELESFLESSALCNLATVRQTKEDGQQKWKTTGDPTEIALQVFAHRFGYGKKTLESAKGWKQIMEFPFDSSIKRMSVVYRKEGIADSLIFTKGAVERIIDLCTSVGTGDHRQDMTAEVRNNILDQMSLLAEQGLRVLAIARKFTSEEIYEHSDIDRTAIEQDLSLLGLAGLYDPPRLETKEAVRNCTTAGIAVHMLTGDHPSTAAAIAKEVGIIPKNLGVLRADVAAAMVKPASDFDKMSDDEIDALPTLPLVIARCAPDTKVRMISALHRRNKYCAMTGDGVNDAPSLKRADVGIAMGLNGSDVAKTASDIVLTDDNFASIVNAIEEGRRMFDNIQKFILHLVTSNVGEVILLICGLGFQDRMGFSVFPLSPLQILWINMLTSSFPAFGLGREKASSDIMQRPPHDTKKGVFTWQVITDMMVYGTIMGTCCLMTFIFIVYGPGPDGLGEDCNKSYNDSCDVVFRARAAVFAELTWIILISAWEFKSLRRSMFDLDPNNTTRRFPFFHDVWSNQFLFWAVIIGAVSVFPAVYIPYLNTNVFKHKGITWEWAPAILCVIVFVSGVEVWKAIKRRTGWFADEETEGMKKSTPGPTSLRQGFFSFARTLTRSRTEEEDEKKVEVGQEKTGGNATTANASHGANLPVVREDV</sequence>
<protein>
    <recommendedName>
        <fullName evidence="19">P-type Na(+) transporter</fullName>
        <ecNumber evidence="19">7.2.2.3</ecNumber>
    </recommendedName>
</protein>
<keyword evidence="26" id="KW-1185">Reference proteome</keyword>